<dbReference type="EMBL" id="JBEPMU010000004">
    <property type="protein sequence ID" value="MET3653110.1"/>
    <property type="molecule type" value="Genomic_DNA"/>
</dbReference>
<sequence length="427" mass="49174">MMKFIYADAMDFVDPQFDFKNDRNSKGRIVQWDDEYPHEFLDRAPYDGILVSRGVVGDIHRNGKYTLPQMMRFRREGARRFLRYGEDKYPDSLLFGDCGAFTYRDEKVPPYSPADTLEFYADGGFTHGCSVDHIIFDFDEGKGRVREEMPQETLDRYDLTLQLASEFHVQSKSLKGFTPMGVIQGWSAPSMAWAASQLARMGYDYLAVGGLVPLKVPQIHAALSAIREAIPSRVRLHLLGFGKIENLAEFERYGIASFDTTSPLLRAFKDAVKNYFARDSEGELSYYTAIRVPQARENNKLKAKARRGVLHQETALRLEISALDAVRQHVAGELAIEKALDRILEYWKALNWREDHDEASQLRALNKQREIYRRTLGDRPWQDCACRVCREGGVEALLFRNSNRNKRRGMHNLHVFYQHLLAHRHAA</sequence>
<dbReference type="NCBIfam" id="NF041059">
    <property type="entry name" value="DpdA"/>
    <property type="match status" value="1"/>
</dbReference>
<dbReference type="Gene3D" id="3.20.20.105">
    <property type="entry name" value="Queuine tRNA-ribosyltransferase-like"/>
    <property type="match status" value="1"/>
</dbReference>
<proteinExistence type="predicted"/>
<evidence type="ECO:0000313" key="1">
    <source>
        <dbReference type="EMBL" id="MET3653110.1"/>
    </source>
</evidence>
<evidence type="ECO:0008006" key="3">
    <source>
        <dbReference type="Google" id="ProtNLM"/>
    </source>
</evidence>
<dbReference type="SUPFAM" id="SSF51713">
    <property type="entry name" value="tRNA-guanine transglycosylase"/>
    <property type="match status" value="1"/>
</dbReference>
<dbReference type="RefSeq" id="WP_354014507.1">
    <property type="nucleotide sequence ID" value="NZ_JBEPMU010000004.1"/>
</dbReference>
<evidence type="ECO:0000313" key="2">
    <source>
        <dbReference type="Proteomes" id="UP001549184"/>
    </source>
</evidence>
<reference evidence="1 2" key="1">
    <citation type="submission" date="2024-06" db="EMBL/GenBank/DDBJ databases">
        <title>Sorghum-associated microbial communities from plants grown in Nebraska, USA.</title>
        <authorList>
            <person name="Schachtman D."/>
        </authorList>
    </citation>
    <scope>NUCLEOTIDE SEQUENCE [LARGE SCALE GENOMIC DNA]</scope>
    <source>
        <strain evidence="1 2">1073</strain>
    </source>
</reference>
<accession>A0ABV2JXL7</accession>
<dbReference type="Proteomes" id="UP001549184">
    <property type="component" value="Unassembled WGS sequence"/>
</dbReference>
<keyword evidence="2" id="KW-1185">Reference proteome</keyword>
<organism evidence="1 2">
    <name type="scientific">Dyella japonica</name>
    <dbReference type="NCBI Taxonomy" id="231455"/>
    <lineage>
        <taxon>Bacteria</taxon>
        <taxon>Pseudomonadati</taxon>
        <taxon>Pseudomonadota</taxon>
        <taxon>Gammaproteobacteria</taxon>
        <taxon>Lysobacterales</taxon>
        <taxon>Rhodanobacteraceae</taxon>
        <taxon>Dyella</taxon>
    </lineage>
</organism>
<protein>
    <recommendedName>
        <fullName evidence="3">tRNA-guanine(15) transglycosylase-like domain-containing protein</fullName>
    </recommendedName>
</protein>
<gene>
    <name evidence="1" type="ORF">ABIC75_002846</name>
</gene>
<dbReference type="InterPro" id="IPR036511">
    <property type="entry name" value="TGT-like_sf"/>
</dbReference>
<comment type="caution">
    <text evidence="1">The sequence shown here is derived from an EMBL/GenBank/DDBJ whole genome shotgun (WGS) entry which is preliminary data.</text>
</comment>
<name>A0ABV2JXL7_9GAMM</name>
<dbReference type="InterPro" id="IPR053537">
    <property type="entry name" value="DNA-guanine_TGase"/>
</dbReference>